<protein>
    <submittedName>
        <fullName evidence="2">Uncharacterized protein</fullName>
    </submittedName>
</protein>
<dbReference type="Proteomes" id="UP000499080">
    <property type="component" value="Unassembled WGS sequence"/>
</dbReference>
<keyword evidence="1" id="KW-0472">Membrane</keyword>
<reference evidence="2 3" key="1">
    <citation type="journal article" date="2019" name="Sci. Rep.">
        <title>Orb-weaving spider Araneus ventricosus genome elucidates the spidroin gene catalogue.</title>
        <authorList>
            <person name="Kono N."/>
            <person name="Nakamura H."/>
            <person name="Ohtoshi R."/>
            <person name="Moran D.A.P."/>
            <person name="Shinohara A."/>
            <person name="Yoshida Y."/>
            <person name="Fujiwara M."/>
            <person name="Mori M."/>
            <person name="Tomita M."/>
            <person name="Arakawa K."/>
        </authorList>
    </citation>
    <scope>NUCLEOTIDE SEQUENCE [LARGE SCALE GENOMIC DNA]</scope>
</reference>
<dbReference type="AlphaFoldDB" id="A0A4Y2HWS8"/>
<feature type="transmembrane region" description="Helical" evidence="1">
    <location>
        <begin position="71"/>
        <end position="90"/>
    </location>
</feature>
<evidence type="ECO:0000313" key="2">
    <source>
        <dbReference type="EMBL" id="GBM69753.1"/>
    </source>
</evidence>
<name>A0A4Y2HWS8_ARAVE</name>
<sequence>MRISYSWERRKEDQRLANGYMDSFLNLLISSHSSLHYVGTSASSAATKFAKLTLLVCKTLKIVSSTERTVLSLKLFLLSSLIYGVYVRLYQVSSLAYYMMNEDSIKNEAKVVRVTNWSLLGSI</sequence>
<keyword evidence="3" id="KW-1185">Reference proteome</keyword>
<evidence type="ECO:0000256" key="1">
    <source>
        <dbReference type="SAM" id="Phobius"/>
    </source>
</evidence>
<keyword evidence="1" id="KW-0812">Transmembrane</keyword>
<comment type="caution">
    <text evidence="2">The sequence shown here is derived from an EMBL/GenBank/DDBJ whole genome shotgun (WGS) entry which is preliminary data.</text>
</comment>
<organism evidence="2 3">
    <name type="scientific">Araneus ventricosus</name>
    <name type="common">Orbweaver spider</name>
    <name type="synonym">Epeira ventricosa</name>
    <dbReference type="NCBI Taxonomy" id="182803"/>
    <lineage>
        <taxon>Eukaryota</taxon>
        <taxon>Metazoa</taxon>
        <taxon>Ecdysozoa</taxon>
        <taxon>Arthropoda</taxon>
        <taxon>Chelicerata</taxon>
        <taxon>Arachnida</taxon>
        <taxon>Araneae</taxon>
        <taxon>Araneomorphae</taxon>
        <taxon>Entelegynae</taxon>
        <taxon>Araneoidea</taxon>
        <taxon>Araneidae</taxon>
        <taxon>Araneus</taxon>
    </lineage>
</organism>
<proteinExistence type="predicted"/>
<evidence type="ECO:0000313" key="3">
    <source>
        <dbReference type="Proteomes" id="UP000499080"/>
    </source>
</evidence>
<dbReference type="EMBL" id="BGPR01002211">
    <property type="protein sequence ID" value="GBM69753.1"/>
    <property type="molecule type" value="Genomic_DNA"/>
</dbReference>
<accession>A0A4Y2HWS8</accession>
<keyword evidence="1" id="KW-1133">Transmembrane helix</keyword>
<gene>
    <name evidence="2" type="ORF">AVEN_75394_1</name>
</gene>